<keyword evidence="1" id="KW-1133">Transmembrane helix</keyword>
<proteinExistence type="predicted"/>
<name>A0A369B0E6_9BACL</name>
<sequence length="111" mass="12469">MKDKGIHDQSGEGPLEELLTEWNRLDRVVQPISDLSEKAWEQRIQAAWLEKKRLNRRDSLIFFLISLAVISGGGLFAYKAPYLFVIVQGLGMAVALGVVAIAVLFRKEKSL</sequence>
<dbReference type="RefSeq" id="WP_114499026.1">
    <property type="nucleotide sequence ID" value="NZ_QPJW01000019.1"/>
</dbReference>
<keyword evidence="3" id="KW-1185">Reference proteome</keyword>
<dbReference type="EMBL" id="QPJW01000019">
    <property type="protein sequence ID" value="RCX13907.1"/>
    <property type="molecule type" value="Genomic_DNA"/>
</dbReference>
<dbReference type="AlphaFoldDB" id="A0A369B0E6"/>
<evidence type="ECO:0000256" key="1">
    <source>
        <dbReference type="SAM" id="Phobius"/>
    </source>
</evidence>
<accession>A0A369B0E6</accession>
<reference evidence="2 3" key="1">
    <citation type="submission" date="2018-07" db="EMBL/GenBank/DDBJ databases">
        <title>Genomic Encyclopedia of Type Strains, Phase III (KMG-III): the genomes of soil and plant-associated and newly described type strains.</title>
        <authorList>
            <person name="Whitman W."/>
        </authorList>
    </citation>
    <scope>NUCLEOTIDE SEQUENCE [LARGE SCALE GENOMIC DNA]</scope>
    <source>
        <strain evidence="2 3">CECT 8333</strain>
    </source>
</reference>
<evidence type="ECO:0000313" key="2">
    <source>
        <dbReference type="EMBL" id="RCX13907.1"/>
    </source>
</evidence>
<feature type="transmembrane region" description="Helical" evidence="1">
    <location>
        <begin position="60"/>
        <end position="78"/>
    </location>
</feature>
<gene>
    <name evidence="2" type="ORF">DFP94_11918</name>
</gene>
<keyword evidence="1" id="KW-0812">Transmembrane</keyword>
<feature type="transmembrane region" description="Helical" evidence="1">
    <location>
        <begin position="84"/>
        <end position="105"/>
    </location>
</feature>
<comment type="caution">
    <text evidence="2">The sequence shown here is derived from an EMBL/GenBank/DDBJ whole genome shotgun (WGS) entry which is preliminary data.</text>
</comment>
<dbReference type="Proteomes" id="UP000253090">
    <property type="component" value="Unassembled WGS sequence"/>
</dbReference>
<dbReference type="Pfam" id="PF17280">
    <property type="entry name" value="DUF5345"/>
    <property type="match status" value="1"/>
</dbReference>
<organism evidence="2 3">
    <name type="scientific">Fontibacillus phaseoli</name>
    <dbReference type="NCBI Taxonomy" id="1416533"/>
    <lineage>
        <taxon>Bacteria</taxon>
        <taxon>Bacillati</taxon>
        <taxon>Bacillota</taxon>
        <taxon>Bacilli</taxon>
        <taxon>Bacillales</taxon>
        <taxon>Paenibacillaceae</taxon>
        <taxon>Fontibacillus</taxon>
    </lineage>
</organism>
<keyword evidence="1" id="KW-0472">Membrane</keyword>
<protein>
    <submittedName>
        <fullName evidence="2">Uncharacterized protein</fullName>
    </submittedName>
</protein>
<dbReference type="InterPro" id="IPR035238">
    <property type="entry name" value="DUF5345"/>
</dbReference>
<evidence type="ECO:0000313" key="3">
    <source>
        <dbReference type="Proteomes" id="UP000253090"/>
    </source>
</evidence>